<dbReference type="InterPro" id="IPR036961">
    <property type="entry name" value="Kinesin_motor_dom_sf"/>
</dbReference>
<evidence type="ECO:0000256" key="5">
    <source>
        <dbReference type="ARBA" id="ARBA00023203"/>
    </source>
</evidence>
<dbReference type="Gene3D" id="1.20.58.530">
    <property type="match status" value="1"/>
</dbReference>
<accession>A0A8S2USY5</accession>
<dbReference type="GO" id="GO:0005886">
    <property type="term" value="C:plasma membrane"/>
    <property type="evidence" value="ECO:0007669"/>
    <property type="project" value="TreeGrafter"/>
</dbReference>
<dbReference type="GO" id="GO:0030139">
    <property type="term" value="C:endocytic vesicle"/>
    <property type="evidence" value="ECO:0007669"/>
    <property type="project" value="TreeGrafter"/>
</dbReference>
<evidence type="ECO:0000313" key="8">
    <source>
        <dbReference type="EMBL" id="CAF4361603.1"/>
    </source>
</evidence>
<comment type="similarity">
    <text evidence="6">Belongs to the TRAFAC class myosin-kinesin ATPase superfamily. Myosin family.</text>
</comment>
<dbReference type="InterPro" id="IPR027417">
    <property type="entry name" value="P-loop_NTPase"/>
</dbReference>
<comment type="caution">
    <text evidence="6">Lacks conserved residue(s) required for the propagation of feature annotation.</text>
</comment>
<evidence type="ECO:0000256" key="1">
    <source>
        <dbReference type="ARBA" id="ARBA00022741"/>
    </source>
</evidence>
<sequence length="73" mass="8306">MMENTIISVPLTVHEAEHVRDKLAKTIYARLFIQLVVYVNTSISFKSSTSHISIIDTIGFENCPINSFEQFCI</sequence>
<dbReference type="PANTHER" id="PTHR13140">
    <property type="entry name" value="MYOSIN"/>
    <property type="match status" value="1"/>
</dbReference>
<evidence type="ECO:0000256" key="2">
    <source>
        <dbReference type="ARBA" id="ARBA00022840"/>
    </source>
</evidence>
<evidence type="ECO:0000256" key="4">
    <source>
        <dbReference type="ARBA" id="ARBA00023175"/>
    </source>
</evidence>
<evidence type="ECO:0000313" key="9">
    <source>
        <dbReference type="Proteomes" id="UP000676336"/>
    </source>
</evidence>
<dbReference type="GO" id="GO:0051015">
    <property type="term" value="F:actin filament binding"/>
    <property type="evidence" value="ECO:0007669"/>
    <property type="project" value="TreeGrafter"/>
</dbReference>
<feature type="domain" description="Myosin motor" evidence="7">
    <location>
        <begin position="1"/>
        <end position="73"/>
    </location>
</feature>
<evidence type="ECO:0000256" key="3">
    <source>
        <dbReference type="ARBA" id="ARBA00023123"/>
    </source>
</evidence>
<keyword evidence="3 6" id="KW-0518">Myosin</keyword>
<dbReference type="PANTHER" id="PTHR13140:SF745">
    <property type="entry name" value="UNCONVENTIONAL MYOSIN-VI"/>
    <property type="match status" value="1"/>
</dbReference>
<protein>
    <recommendedName>
        <fullName evidence="7">Myosin motor domain-containing protein</fullName>
    </recommendedName>
</protein>
<feature type="non-terminal residue" evidence="8">
    <location>
        <position position="73"/>
    </location>
</feature>
<comment type="caution">
    <text evidence="8">The sequence shown here is derived from an EMBL/GenBank/DDBJ whole genome shotgun (WGS) entry which is preliminary data.</text>
</comment>
<keyword evidence="4" id="KW-0505">Motor protein</keyword>
<organism evidence="8 9">
    <name type="scientific">Rotaria magnacalcarata</name>
    <dbReference type="NCBI Taxonomy" id="392030"/>
    <lineage>
        <taxon>Eukaryota</taxon>
        <taxon>Metazoa</taxon>
        <taxon>Spiralia</taxon>
        <taxon>Gnathifera</taxon>
        <taxon>Rotifera</taxon>
        <taxon>Eurotatoria</taxon>
        <taxon>Bdelloidea</taxon>
        <taxon>Philodinida</taxon>
        <taxon>Philodinidae</taxon>
        <taxon>Rotaria</taxon>
    </lineage>
</organism>
<reference evidence="8" key="1">
    <citation type="submission" date="2021-02" db="EMBL/GenBank/DDBJ databases">
        <authorList>
            <person name="Nowell W R."/>
        </authorList>
    </citation>
    <scope>NUCLEOTIDE SEQUENCE</scope>
</reference>
<dbReference type="GO" id="GO:0000146">
    <property type="term" value="F:microfilament motor activity"/>
    <property type="evidence" value="ECO:0007669"/>
    <property type="project" value="TreeGrafter"/>
</dbReference>
<keyword evidence="1" id="KW-0547">Nucleotide-binding</keyword>
<dbReference type="SUPFAM" id="SSF52540">
    <property type="entry name" value="P-loop containing nucleoside triphosphate hydrolases"/>
    <property type="match status" value="1"/>
</dbReference>
<keyword evidence="5 6" id="KW-0009">Actin-binding</keyword>
<evidence type="ECO:0000259" key="7">
    <source>
        <dbReference type="PROSITE" id="PS51456"/>
    </source>
</evidence>
<name>A0A8S2USY5_9BILA</name>
<keyword evidence="2" id="KW-0067">ATP-binding</keyword>
<dbReference type="EMBL" id="CAJOBI010048828">
    <property type="protein sequence ID" value="CAF4361603.1"/>
    <property type="molecule type" value="Genomic_DNA"/>
</dbReference>
<dbReference type="GO" id="GO:0005524">
    <property type="term" value="F:ATP binding"/>
    <property type="evidence" value="ECO:0007669"/>
    <property type="project" value="UniProtKB-KW"/>
</dbReference>
<dbReference type="GO" id="GO:0030048">
    <property type="term" value="P:actin filament-based movement"/>
    <property type="evidence" value="ECO:0007669"/>
    <property type="project" value="TreeGrafter"/>
</dbReference>
<proteinExistence type="inferred from homology"/>
<evidence type="ECO:0000256" key="6">
    <source>
        <dbReference type="PROSITE-ProRule" id="PRU00782"/>
    </source>
</evidence>
<dbReference type="GO" id="GO:0016459">
    <property type="term" value="C:myosin complex"/>
    <property type="evidence" value="ECO:0007669"/>
    <property type="project" value="UniProtKB-KW"/>
</dbReference>
<gene>
    <name evidence="8" type="ORF">SMN809_LOCUS28724</name>
</gene>
<dbReference type="Gene3D" id="3.40.850.10">
    <property type="entry name" value="Kinesin motor domain"/>
    <property type="match status" value="1"/>
</dbReference>
<dbReference type="PROSITE" id="PS51456">
    <property type="entry name" value="MYOSIN_MOTOR"/>
    <property type="match status" value="1"/>
</dbReference>
<dbReference type="Pfam" id="PF00063">
    <property type="entry name" value="Myosin_head"/>
    <property type="match status" value="1"/>
</dbReference>
<dbReference type="Gene3D" id="1.20.120.720">
    <property type="entry name" value="Myosin VI head, motor domain, U50 subdomain"/>
    <property type="match status" value="1"/>
</dbReference>
<dbReference type="AlphaFoldDB" id="A0A8S2USY5"/>
<dbReference type="GO" id="GO:0007015">
    <property type="term" value="P:actin filament organization"/>
    <property type="evidence" value="ECO:0007669"/>
    <property type="project" value="TreeGrafter"/>
</dbReference>
<dbReference type="InterPro" id="IPR001609">
    <property type="entry name" value="Myosin_head_motor_dom-like"/>
</dbReference>
<dbReference type="Proteomes" id="UP000676336">
    <property type="component" value="Unassembled WGS sequence"/>
</dbReference>